<accession>A0A4Q7D2E4</accession>
<feature type="transmembrane region" description="Helical" evidence="11">
    <location>
        <begin position="26"/>
        <end position="51"/>
    </location>
</feature>
<protein>
    <submittedName>
        <fullName evidence="14">Lipid A export permease/ATP-binding protein MsbA</fullName>
    </submittedName>
</protein>
<feature type="transmembrane region" description="Helical" evidence="11">
    <location>
        <begin position="80"/>
        <end position="103"/>
    </location>
</feature>
<dbReference type="InterPro" id="IPR003439">
    <property type="entry name" value="ABC_transporter-like_ATP-bd"/>
</dbReference>
<dbReference type="GO" id="GO:0005524">
    <property type="term" value="F:ATP binding"/>
    <property type="evidence" value="ECO:0007669"/>
    <property type="project" value="UniProtKB-KW"/>
</dbReference>
<evidence type="ECO:0000256" key="9">
    <source>
        <dbReference type="ARBA" id="ARBA00023055"/>
    </source>
</evidence>
<proteinExistence type="predicted"/>
<comment type="subcellular location">
    <subcellularLocation>
        <location evidence="1">Cell membrane</location>
        <topology evidence="1">Multi-pass membrane protein</topology>
    </subcellularLocation>
</comment>
<dbReference type="Gene3D" id="3.40.50.300">
    <property type="entry name" value="P-loop containing nucleotide triphosphate hydrolases"/>
    <property type="match status" value="1"/>
</dbReference>
<keyword evidence="4 11" id="KW-0812">Transmembrane</keyword>
<keyword evidence="9" id="KW-0445">Lipid transport</keyword>
<dbReference type="InterPro" id="IPR036640">
    <property type="entry name" value="ABC1_TM_sf"/>
</dbReference>
<keyword evidence="5" id="KW-0547">Nucleotide-binding</keyword>
<dbReference type="EMBL" id="SGFE01000034">
    <property type="protein sequence ID" value="RZI30499.1"/>
    <property type="molecule type" value="Genomic_DNA"/>
</dbReference>
<evidence type="ECO:0000256" key="5">
    <source>
        <dbReference type="ARBA" id="ARBA00022741"/>
    </source>
</evidence>
<dbReference type="FunFam" id="3.40.50.300:FF:000140">
    <property type="entry name" value="Lipid A export ATP-binding/permease protein MsbA"/>
    <property type="match status" value="1"/>
</dbReference>
<keyword evidence="7" id="KW-1278">Translocase</keyword>
<dbReference type="InterPro" id="IPR017871">
    <property type="entry name" value="ABC_transporter-like_CS"/>
</dbReference>
<dbReference type="Pfam" id="PF00005">
    <property type="entry name" value="ABC_tran"/>
    <property type="match status" value="1"/>
</dbReference>
<evidence type="ECO:0000256" key="4">
    <source>
        <dbReference type="ARBA" id="ARBA00022692"/>
    </source>
</evidence>
<dbReference type="Gene3D" id="1.20.1560.10">
    <property type="entry name" value="ABC transporter type 1, transmembrane domain"/>
    <property type="match status" value="1"/>
</dbReference>
<evidence type="ECO:0000313" key="15">
    <source>
        <dbReference type="Proteomes" id="UP000293369"/>
    </source>
</evidence>
<dbReference type="GO" id="GO:0016887">
    <property type="term" value="F:ATP hydrolysis activity"/>
    <property type="evidence" value="ECO:0007669"/>
    <property type="project" value="InterPro"/>
</dbReference>
<evidence type="ECO:0000256" key="7">
    <source>
        <dbReference type="ARBA" id="ARBA00022967"/>
    </source>
</evidence>
<dbReference type="InterPro" id="IPR011527">
    <property type="entry name" value="ABC1_TM_dom"/>
</dbReference>
<dbReference type="InterPro" id="IPR003593">
    <property type="entry name" value="AAA+_ATPase"/>
</dbReference>
<keyword evidence="2" id="KW-0813">Transport</keyword>
<keyword evidence="3" id="KW-1003">Cell membrane</keyword>
<sequence length="601" mass="66059">MTDSSPSASPSSLKIYFRLLSYVKPYMGLFALSILGFLIFASTQPMLGYILKYFVDGLSNPEAVLFPTVPFLRDLQLLQAVPLLIILIAAWQGLGSFLGNYLLAKVSLGLVHDLRVQLFNNLLTLPNRYFDNHNSGHLISRITFNVTMVTGAATDAIKVVIREGMTVIFLFASLLFMNWRLTLVMIAILPLIAVMVSTASKKFRKQSKKIQVAMGDVTHVASETIQGYRVVRSFGGEVYEEKRFLKASQSNTNKQLRMTRTGAIYTPALQLVIYSAMAVLMFLVLYLRGDASAGDMVAYITLAGLLPKPIRQLSEVSSTIQKGVAGAESIFEQLDEEVEVDHGTLERDKVSGRLEVRNLNFTYPGTERHVLKDICFTAEPGQMIALVGRSGSGKSTLASLIPRFYHHESGEILLDGIEIEDYKLLNLRKHIAQVTQHVTLFSDTVTNNIAYGDLAGAPREDVEAAATDANAKDFIDQLPKGFDTQVGENGVLLSGGQRQRLAIARALLKNAPVLILDEATSALDTESERHIQAALDKVMQGRTTLVIAHRLSTIEKADLILVMDDGRIVERGTHGELLAQNGYYARLHAMGLDAPVAADIT</sequence>
<evidence type="ECO:0000256" key="6">
    <source>
        <dbReference type="ARBA" id="ARBA00022840"/>
    </source>
</evidence>
<feature type="transmembrane region" description="Helical" evidence="11">
    <location>
        <begin position="159"/>
        <end position="177"/>
    </location>
</feature>
<dbReference type="PROSITE" id="PS50893">
    <property type="entry name" value="ABC_TRANSPORTER_2"/>
    <property type="match status" value="1"/>
</dbReference>
<keyword evidence="8 11" id="KW-1133">Transmembrane helix</keyword>
<evidence type="ECO:0000256" key="8">
    <source>
        <dbReference type="ARBA" id="ARBA00022989"/>
    </source>
</evidence>
<dbReference type="GO" id="GO:0015421">
    <property type="term" value="F:ABC-type oligopeptide transporter activity"/>
    <property type="evidence" value="ECO:0007669"/>
    <property type="project" value="TreeGrafter"/>
</dbReference>
<evidence type="ECO:0000256" key="10">
    <source>
        <dbReference type="ARBA" id="ARBA00023136"/>
    </source>
</evidence>
<name>A0A4Q7D2E4_9PSED</name>
<comment type="caution">
    <text evidence="14">The sequence shown here is derived from an EMBL/GenBank/DDBJ whole genome shotgun (WGS) entry which is preliminary data.</text>
</comment>
<keyword evidence="6 14" id="KW-0067">ATP-binding</keyword>
<gene>
    <name evidence="14" type="primary">msbA</name>
    <name evidence="14" type="ORF">EUX57_17360</name>
</gene>
<dbReference type="Pfam" id="PF00664">
    <property type="entry name" value="ABC_membrane"/>
    <property type="match status" value="1"/>
</dbReference>
<dbReference type="PROSITE" id="PS50929">
    <property type="entry name" value="ABC_TM1F"/>
    <property type="match status" value="1"/>
</dbReference>
<reference evidence="14 15" key="1">
    <citation type="submission" date="2019-02" db="EMBL/GenBank/DDBJ databases">
        <title>Pseudomonas spp from wheat grain.</title>
        <authorList>
            <person name="Cho G.-S."/>
            <person name="Franz C.M.A.P."/>
        </authorList>
    </citation>
    <scope>NUCLEOTIDE SEQUENCE [LARGE SCALE GENOMIC DNA]</scope>
    <source>
        <strain evidence="14 15">133NRW</strain>
    </source>
</reference>
<dbReference type="CDD" id="cd18552">
    <property type="entry name" value="ABC_6TM_MsbA_like"/>
    <property type="match status" value="1"/>
</dbReference>
<dbReference type="InterPro" id="IPR011917">
    <property type="entry name" value="ABC_transpr_lipidA"/>
</dbReference>
<dbReference type="SMART" id="SM00382">
    <property type="entry name" value="AAA"/>
    <property type="match status" value="1"/>
</dbReference>
<dbReference type="AlphaFoldDB" id="A0A4Q7D2E4"/>
<dbReference type="InterPro" id="IPR039421">
    <property type="entry name" value="Type_1_exporter"/>
</dbReference>
<evidence type="ECO:0000259" key="12">
    <source>
        <dbReference type="PROSITE" id="PS50893"/>
    </source>
</evidence>
<evidence type="ECO:0000256" key="3">
    <source>
        <dbReference type="ARBA" id="ARBA00022475"/>
    </source>
</evidence>
<dbReference type="InterPro" id="IPR027417">
    <property type="entry name" value="P-loop_NTPase"/>
</dbReference>
<dbReference type="PANTHER" id="PTHR43394:SF1">
    <property type="entry name" value="ATP-BINDING CASSETTE SUB-FAMILY B MEMBER 10, MITOCHONDRIAL"/>
    <property type="match status" value="1"/>
</dbReference>
<dbReference type="SUPFAM" id="SSF90123">
    <property type="entry name" value="ABC transporter transmembrane region"/>
    <property type="match status" value="1"/>
</dbReference>
<dbReference type="GO" id="GO:0034040">
    <property type="term" value="F:ATPase-coupled lipid transmembrane transporter activity"/>
    <property type="evidence" value="ECO:0007669"/>
    <property type="project" value="InterPro"/>
</dbReference>
<dbReference type="SUPFAM" id="SSF52540">
    <property type="entry name" value="P-loop containing nucleoside triphosphate hydrolases"/>
    <property type="match status" value="1"/>
</dbReference>
<feature type="transmembrane region" description="Helical" evidence="11">
    <location>
        <begin position="264"/>
        <end position="287"/>
    </location>
</feature>
<dbReference type="RefSeq" id="WP_065886559.1">
    <property type="nucleotide sequence ID" value="NZ_CAXAOR010000045.1"/>
</dbReference>
<evidence type="ECO:0000256" key="1">
    <source>
        <dbReference type="ARBA" id="ARBA00004651"/>
    </source>
</evidence>
<dbReference type="NCBIfam" id="TIGR02203">
    <property type="entry name" value="MsbA_lipidA"/>
    <property type="match status" value="1"/>
</dbReference>
<dbReference type="PANTHER" id="PTHR43394">
    <property type="entry name" value="ATP-DEPENDENT PERMEASE MDL1, MITOCHONDRIAL"/>
    <property type="match status" value="1"/>
</dbReference>
<feature type="transmembrane region" description="Helical" evidence="11">
    <location>
        <begin position="183"/>
        <end position="200"/>
    </location>
</feature>
<feature type="domain" description="ABC transmembrane type-1" evidence="13">
    <location>
        <begin position="31"/>
        <end position="322"/>
    </location>
</feature>
<dbReference type="PROSITE" id="PS00211">
    <property type="entry name" value="ABC_TRANSPORTER_1"/>
    <property type="match status" value="1"/>
</dbReference>
<feature type="domain" description="ABC transporter" evidence="12">
    <location>
        <begin position="354"/>
        <end position="590"/>
    </location>
</feature>
<dbReference type="Proteomes" id="UP000293369">
    <property type="component" value="Unassembled WGS sequence"/>
</dbReference>
<organism evidence="14 15">
    <name type="scientific">Pseudomonas orientalis</name>
    <dbReference type="NCBI Taxonomy" id="76758"/>
    <lineage>
        <taxon>Bacteria</taxon>
        <taxon>Pseudomonadati</taxon>
        <taxon>Pseudomonadota</taxon>
        <taxon>Gammaproteobacteria</taxon>
        <taxon>Pseudomonadales</taxon>
        <taxon>Pseudomonadaceae</taxon>
        <taxon>Pseudomonas</taxon>
    </lineage>
</organism>
<evidence type="ECO:0000256" key="2">
    <source>
        <dbReference type="ARBA" id="ARBA00022448"/>
    </source>
</evidence>
<evidence type="ECO:0000256" key="11">
    <source>
        <dbReference type="SAM" id="Phobius"/>
    </source>
</evidence>
<keyword evidence="10 11" id="KW-0472">Membrane</keyword>
<evidence type="ECO:0000313" key="14">
    <source>
        <dbReference type="EMBL" id="RZI30499.1"/>
    </source>
</evidence>
<dbReference type="GO" id="GO:0005886">
    <property type="term" value="C:plasma membrane"/>
    <property type="evidence" value="ECO:0007669"/>
    <property type="project" value="UniProtKB-SubCell"/>
</dbReference>
<evidence type="ECO:0000259" key="13">
    <source>
        <dbReference type="PROSITE" id="PS50929"/>
    </source>
</evidence>